<dbReference type="Pfam" id="PF06881">
    <property type="entry name" value="Elongin_A"/>
    <property type="match status" value="1"/>
</dbReference>
<dbReference type="InterPro" id="IPR051870">
    <property type="entry name" value="Elongin-A_domain"/>
</dbReference>
<feature type="compositionally biased region" description="Polar residues" evidence="1">
    <location>
        <begin position="199"/>
        <end position="217"/>
    </location>
</feature>
<dbReference type="GO" id="GO:0070449">
    <property type="term" value="C:elongin complex"/>
    <property type="evidence" value="ECO:0007669"/>
    <property type="project" value="InterPro"/>
</dbReference>
<feature type="compositionally biased region" description="Pro residues" evidence="1">
    <location>
        <begin position="311"/>
        <end position="324"/>
    </location>
</feature>
<reference evidence="2" key="1">
    <citation type="journal article" date="2023" name="IMA Fungus">
        <title>Comparative genomic study of the Penicillium genus elucidates a diverse pangenome and 15 lateral gene transfer events.</title>
        <authorList>
            <person name="Petersen C."/>
            <person name="Sorensen T."/>
            <person name="Nielsen M.R."/>
            <person name="Sondergaard T.E."/>
            <person name="Sorensen J.L."/>
            <person name="Fitzpatrick D.A."/>
            <person name="Frisvad J.C."/>
            <person name="Nielsen K.L."/>
        </authorList>
    </citation>
    <scope>NUCLEOTIDE SEQUENCE</scope>
    <source>
        <strain evidence="2">IBT 15450</strain>
    </source>
</reference>
<feature type="compositionally biased region" description="Basic and acidic residues" evidence="1">
    <location>
        <begin position="259"/>
        <end position="271"/>
    </location>
</feature>
<gene>
    <name evidence="2" type="ORF">N7460_002493</name>
</gene>
<feature type="compositionally biased region" description="Basic and acidic residues" evidence="1">
    <location>
        <begin position="221"/>
        <end position="231"/>
    </location>
</feature>
<keyword evidence="3" id="KW-1185">Reference proteome</keyword>
<evidence type="ECO:0008006" key="4">
    <source>
        <dbReference type="Google" id="ProtNLM"/>
    </source>
</evidence>
<comment type="caution">
    <text evidence="2">The sequence shown here is derived from an EMBL/GenBank/DDBJ whole genome shotgun (WGS) entry which is preliminary data.</text>
</comment>
<protein>
    <recommendedName>
        <fullName evidence="4">RNA polymerase II transcription factor SIII subunit A</fullName>
    </recommendedName>
</protein>
<evidence type="ECO:0000256" key="1">
    <source>
        <dbReference type="SAM" id="MobiDB-lite"/>
    </source>
</evidence>
<organism evidence="2 3">
    <name type="scientific">Penicillium canescens</name>
    <dbReference type="NCBI Taxonomy" id="5083"/>
    <lineage>
        <taxon>Eukaryota</taxon>
        <taxon>Fungi</taxon>
        <taxon>Dikarya</taxon>
        <taxon>Ascomycota</taxon>
        <taxon>Pezizomycotina</taxon>
        <taxon>Eurotiomycetes</taxon>
        <taxon>Eurotiomycetidae</taxon>
        <taxon>Eurotiales</taxon>
        <taxon>Aspergillaceae</taxon>
        <taxon>Penicillium</taxon>
    </lineage>
</organism>
<reference evidence="2" key="2">
    <citation type="submission" date="2023-01" db="EMBL/GenBank/DDBJ databases">
        <authorList>
            <person name="Petersen C."/>
        </authorList>
    </citation>
    <scope>NUCLEOTIDE SEQUENCE</scope>
    <source>
        <strain evidence="2">IBT 15450</strain>
    </source>
</reference>
<name>A0AAD6NCM7_PENCN</name>
<sequence length="351" mass="39074">MPAPSLLRLATAMAIRHVKVLDNLGSLPYALARPILIKVDNPQKLHALELASPQFAEHDKELWLEFIKRDIPSWDQYELPEDSNDWYQVYCDLGAQVERSLEADAERMKMALDGISNQRARLTPKILDQGKSARMAGARPTTKQRYASWDRKMGGVETVYEPNPKTPMAGWVFNVPRLPREGFPKKKGIFAPQKRNNALSIPSNKLNNRASQVTRAPQSLVEEHRRPEHAPASKMKTNPAMIGSRQPSAATIKHPLLPVREDRLRGEDRLRALTSGKPIPSSAAKKAPATKPDLKRPASPPQPVGKAPAPSHDPPPSSRPPSSGPPALRQGVIRRRQEPSIFMPAKRKRVS</sequence>
<feature type="compositionally biased region" description="Low complexity" evidence="1">
    <location>
        <begin position="277"/>
        <end position="291"/>
    </location>
</feature>
<dbReference type="GO" id="GO:0006368">
    <property type="term" value="P:transcription elongation by RNA polymerase II"/>
    <property type="evidence" value="ECO:0007669"/>
    <property type="project" value="InterPro"/>
</dbReference>
<dbReference type="PANTHER" id="PTHR15141:SF76">
    <property type="entry name" value="TRANSCRIPTION ELONGATION FACTOR B POLYPEPTIDE 3"/>
    <property type="match status" value="1"/>
</dbReference>
<dbReference type="Gene3D" id="6.10.250.3180">
    <property type="match status" value="1"/>
</dbReference>
<dbReference type="InterPro" id="IPR010684">
    <property type="entry name" value="RNA_pol_II_trans_fac_SIII_A"/>
</dbReference>
<dbReference type="EMBL" id="JAQJZL010000002">
    <property type="protein sequence ID" value="KAJ6051959.1"/>
    <property type="molecule type" value="Genomic_DNA"/>
</dbReference>
<evidence type="ECO:0000313" key="3">
    <source>
        <dbReference type="Proteomes" id="UP001219568"/>
    </source>
</evidence>
<accession>A0AAD6NCM7</accession>
<evidence type="ECO:0000313" key="2">
    <source>
        <dbReference type="EMBL" id="KAJ6051959.1"/>
    </source>
</evidence>
<proteinExistence type="predicted"/>
<dbReference type="Proteomes" id="UP001219568">
    <property type="component" value="Unassembled WGS sequence"/>
</dbReference>
<dbReference type="AlphaFoldDB" id="A0AAD6NCM7"/>
<dbReference type="PANTHER" id="PTHR15141">
    <property type="entry name" value="TRANSCRIPTION ELONGATION FACTOR B POLYPEPTIDE 3"/>
    <property type="match status" value="1"/>
</dbReference>
<feature type="region of interest" description="Disordered" evidence="1">
    <location>
        <begin position="199"/>
        <end position="351"/>
    </location>
</feature>